<dbReference type="EMBL" id="CP000804">
    <property type="protein sequence ID" value="ABU56802.1"/>
    <property type="molecule type" value="Genomic_DNA"/>
</dbReference>
<dbReference type="Proteomes" id="UP000000263">
    <property type="component" value="Chromosome"/>
</dbReference>
<accession>A7NH55</accession>
<dbReference type="SUPFAM" id="SSF53067">
    <property type="entry name" value="Actin-like ATPase domain"/>
    <property type="match status" value="1"/>
</dbReference>
<organism evidence="2 3">
    <name type="scientific">Roseiflexus castenholzii (strain DSM 13941 / HLO8)</name>
    <dbReference type="NCBI Taxonomy" id="383372"/>
    <lineage>
        <taxon>Bacteria</taxon>
        <taxon>Bacillati</taxon>
        <taxon>Chloroflexota</taxon>
        <taxon>Chloroflexia</taxon>
        <taxon>Chloroflexales</taxon>
        <taxon>Roseiflexineae</taxon>
        <taxon>Roseiflexaceae</taxon>
        <taxon>Roseiflexus</taxon>
    </lineage>
</organism>
<proteinExistence type="inferred from homology"/>
<dbReference type="Pfam" id="PF00480">
    <property type="entry name" value="ROK"/>
    <property type="match status" value="1"/>
</dbReference>
<dbReference type="OrthoDB" id="9810372at2"/>
<evidence type="ECO:0000313" key="2">
    <source>
        <dbReference type="EMBL" id="ABU56802.1"/>
    </source>
</evidence>
<dbReference type="CDD" id="cd23763">
    <property type="entry name" value="ASKHA_ATPase_ROK"/>
    <property type="match status" value="1"/>
</dbReference>
<dbReference type="KEGG" id="rca:Rcas_0678"/>
<dbReference type="InterPro" id="IPR043129">
    <property type="entry name" value="ATPase_NBD"/>
</dbReference>
<evidence type="ECO:0000256" key="1">
    <source>
        <dbReference type="ARBA" id="ARBA00006479"/>
    </source>
</evidence>
<dbReference type="STRING" id="383372.Rcas_0678"/>
<evidence type="ECO:0000313" key="3">
    <source>
        <dbReference type="Proteomes" id="UP000000263"/>
    </source>
</evidence>
<dbReference type="Gene3D" id="3.30.420.40">
    <property type="match status" value="2"/>
</dbReference>
<name>A7NH55_ROSCS</name>
<gene>
    <name evidence="2" type="ordered locus">Rcas_0678</name>
</gene>
<dbReference type="AlphaFoldDB" id="A7NH55"/>
<dbReference type="InterPro" id="IPR049874">
    <property type="entry name" value="ROK_cs"/>
</dbReference>
<comment type="similarity">
    <text evidence="1">Belongs to the ROK (NagC/XylR) family.</text>
</comment>
<keyword evidence="3" id="KW-1185">Reference proteome</keyword>
<sequence>MLDPTPLIQERLSQNRWGLLGGQGCVLGFDVGSYGLRAALVDLSRHTYVSAHREPERETPQELVGGAIDLGNEILTMHGVTSAHLVRVGAGFGGPVDVRQGIVLLSPRMSGWERYPLREAFENAFGATCLVDNDANLIALAEATFGVGRDTQHMVYIHLSTGVGAGLVLDGRLYHGATTTAGEIGHAVVGPVDPTRPGERPKTLEEHVSIKGLLNRAAELGLHTNLLSDIFSDHPAAQQVVAEAIDILAVRIAQIVALIDPQMVVIGGVVARNGGDMFINAIRERMHMYIGQMVERPVQVVGAVLGPDSVAIGAVALALESMRD</sequence>
<dbReference type="HOGENOM" id="CLU_036604_0_1_0"/>
<dbReference type="PROSITE" id="PS01125">
    <property type="entry name" value="ROK"/>
    <property type="match status" value="1"/>
</dbReference>
<dbReference type="InterPro" id="IPR000600">
    <property type="entry name" value="ROK"/>
</dbReference>
<dbReference type="eggNOG" id="COG1940">
    <property type="taxonomic scope" value="Bacteria"/>
</dbReference>
<dbReference type="PANTHER" id="PTHR18964">
    <property type="entry name" value="ROK (REPRESSOR, ORF, KINASE) FAMILY"/>
    <property type="match status" value="1"/>
</dbReference>
<dbReference type="RefSeq" id="WP_012119232.1">
    <property type="nucleotide sequence ID" value="NC_009767.1"/>
</dbReference>
<dbReference type="PANTHER" id="PTHR18964:SF149">
    <property type="entry name" value="BIFUNCTIONAL UDP-N-ACETYLGLUCOSAMINE 2-EPIMERASE_N-ACETYLMANNOSAMINE KINASE"/>
    <property type="match status" value="1"/>
</dbReference>
<reference evidence="2 3" key="1">
    <citation type="submission" date="2007-08" db="EMBL/GenBank/DDBJ databases">
        <title>Complete sequence of Roseiflexus castenholzii DSM 13941.</title>
        <authorList>
            <consortium name="US DOE Joint Genome Institute"/>
            <person name="Copeland A."/>
            <person name="Lucas S."/>
            <person name="Lapidus A."/>
            <person name="Barry K."/>
            <person name="Glavina del Rio T."/>
            <person name="Dalin E."/>
            <person name="Tice H."/>
            <person name="Pitluck S."/>
            <person name="Thompson L.S."/>
            <person name="Brettin T."/>
            <person name="Bruce D."/>
            <person name="Detter J.C."/>
            <person name="Han C."/>
            <person name="Tapia R."/>
            <person name="Schmutz J."/>
            <person name="Larimer F."/>
            <person name="Land M."/>
            <person name="Hauser L."/>
            <person name="Kyrpides N."/>
            <person name="Mikhailova N."/>
            <person name="Bryant D.A."/>
            <person name="Hanada S."/>
            <person name="Tsukatani Y."/>
            <person name="Richardson P."/>
        </authorList>
    </citation>
    <scope>NUCLEOTIDE SEQUENCE [LARGE SCALE GENOMIC DNA]</scope>
    <source>
        <strain evidence="3">DSM 13941 / HLO8</strain>
    </source>
</reference>
<protein>
    <submittedName>
        <fullName evidence="2">ROK family protein</fullName>
    </submittedName>
</protein>